<dbReference type="GO" id="GO:0003677">
    <property type="term" value="F:DNA binding"/>
    <property type="evidence" value="ECO:0007669"/>
    <property type="project" value="UniProtKB-KW"/>
</dbReference>
<name>A0A8H5M5U4_9AGAR</name>
<evidence type="ECO:0000313" key="3">
    <source>
        <dbReference type="Proteomes" id="UP000565441"/>
    </source>
</evidence>
<reference evidence="2 3" key="1">
    <citation type="journal article" date="2020" name="ISME J.">
        <title>Uncovering the hidden diversity of litter-decomposition mechanisms in mushroom-forming fungi.</title>
        <authorList>
            <person name="Floudas D."/>
            <person name="Bentzer J."/>
            <person name="Ahren D."/>
            <person name="Johansson T."/>
            <person name="Persson P."/>
            <person name="Tunlid A."/>
        </authorList>
    </citation>
    <scope>NUCLEOTIDE SEQUENCE [LARGE SCALE GENOMIC DNA]</scope>
    <source>
        <strain evidence="2 3">CBS 661.87</strain>
    </source>
</reference>
<dbReference type="EMBL" id="JAACJP010000010">
    <property type="protein sequence ID" value="KAF5381801.1"/>
    <property type="molecule type" value="Genomic_DNA"/>
</dbReference>
<keyword evidence="3" id="KW-1185">Reference proteome</keyword>
<dbReference type="Gene3D" id="1.10.150.130">
    <property type="match status" value="1"/>
</dbReference>
<dbReference type="OrthoDB" id="3266428at2759"/>
<sequence length="191" mass="21166">MSHRGNNTLSQALARVRAVADAARVVSPLVCGAREPHSSGAETQKAVIVKRVRATRYSLSPSTLCPRVLAIDRLHSWVTPHTISFVSDLSSYVPPQFISQFFFTMLSALAPKTREAYAAGLLHFHQFCDTISLPGESRVPASEIILAIFCSSWAGRVARSTIDEWLAGLRFWHVFLLKEGNAQRQTETKMI</sequence>
<accession>A0A8H5M5U4</accession>
<dbReference type="SUPFAM" id="SSF47823">
    <property type="entry name" value="lambda integrase-like, N-terminal domain"/>
    <property type="match status" value="1"/>
</dbReference>
<organism evidence="2 3">
    <name type="scientific">Tricholomella constricta</name>
    <dbReference type="NCBI Taxonomy" id="117010"/>
    <lineage>
        <taxon>Eukaryota</taxon>
        <taxon>Fungi</taxon>
        <taxon>Dikarya</taxon>
        <taxon>Basidiomycota</taxon>
        <taxon>Agaricomycotina</taxon>
        <taxon>Agaricomycetes</taxon>
        <taxon>Agaricomycetidae</taxon>
        <taxon>Agaricales</taxon>
        <taxon>Tricholomatineae</taxon>
        <taxon>Lyophyllaceae</taxon>
        <taxon>Tricholomella</taxon>
    </lineage>
</organism>
<dbReference type="InterPro" id="IPR010998">
    <property type="entry name" value="Integrase_recombinase_N"/>
</dbReference>
<proteinExistence type="predicted"/>
<dbReference type="AlphaFoldDB" id="A0A8H5M5U4"/>
<evidence type="ECO:0000256" key="1">
    <source>
        <dbReference type="ARBA" id="ARBA00023125"/>
    </source>
</evidence>
<protein>
    <submittedName>
        <fullName evidence="2">Uncharacterized protein</fullName>
    </submittedName>
</protein>
<comment type="caution">
    <text evidence="2">The sequence shown here is derived from an EMBL/GenBank/DDBJ whole genome shotgun (WGS) entry which is preliminary data.</text>
</comment>
<gene>
    <name evidence="2" type="ORF">D9615_005585</name>
</gene>
<keyword evidence="1" id="KW-0238">DNA-binding</keyword>
<evidence type="ECO:0000313" key="2">
    <source>
        <dbReference type="EMBL" id="KAF5381801.1"/>
    </source>
</evidence>
<dbReference type="Proteomes" id="UP000565441">
    <property type="component" value="Unassembled WGS sequence"/>
</dbReference>